<evidence type="ECO:0000313" key="2">
    <source>
        <dbReference type="EMBL" id="QEA39309.1"/>
    </source>
</evidence>
<accession>A0A5B8SQA7</accession>
<dbReference type="RefSeq" id="WP_147184361.1">
    <property type="nucleotide sequence ID" value="NZ_CP042382.1"/>
</dbReference>
<name>A0A5B8SQA7_9GAMM</name>
<evidence type="ECO:0000313" key="3">
    <source>
        <dbReference type="Proteomes" id="UP000321272"/>
    </source>
</evidence>
<keyword evidence="3" id="KW-1185">Reference proteome</keyword>
<feature type="region of interest" description="Disordered" evidence="1">
    <location>
        <begin position="56"/>
        <end position="79"/>
    </location>
</feature>
<gene>
    <name evidence="2" type="ORF">FGL86_09635</name>
</gene>
<proteinExistence type="predicted"/>
<protein>
    <submittedName>
        <fullName evidence="2">Uncharacterized protein</fullName>
    </submittedName>
</protein>
<dbReference type="OrthoDB" id="6183652at2"/>
<dbReference type="Proteomes" id="UP000321272">
    <property type="component" value="Chromosome"/>
</dbReference>
<dbReference type="KEGG" id="paur:FGL86_09635"/>
<evidence type="ECO:0000256" key="1">
    <source>
        <dbReference type="SAM" id="MobiDB-lite"/>
    </source>
</evidence>
<dbReference type="AlphaFoldDB" id="A0A5B8SQA7"/>
<reference evidence="2 3" key="1">
    <citation type="submission" date="2019-06" db="EMBL/GenBank/DDBJ databases">
        <title>Genome analyses of bacteria isolated from kimchi.</title>
        <authorList>
            <person name="Lee S."/>
            <person name="Ahn S."/>
            <person name="Roh S."/>
        </authorList>
    </citation>
    <scope>NUCLEOTIDE SEQUENCE [LARGE SCALE GENOMIC DNA]</scope>
    <source>
        <strain evidence="2 3">CBA4606</strain>
    </source>
</reference>
<organism evidence="2 3">
    <name type="scientific">Pistricoccus aurantiacus</name>
    <dbReference type="NCBI Taxonomy" id="1883414"/>
    <lineage>
        <taxon>Bacteria</taxon>
        <taxon>Pseudomonadati</taxon>
        <taxon>Pseudomonadota</taxon>
        <taxon>Gammaproteobacteria</taxon>
        <taxon>Oceanospirillales</taxon>
        <taxon>Halomonadaceae</taxon>
        <taxon>Pistricoccus</taxon>
    </lineage>
</organism>
<sequence length="79" mass="9221">MADLSEDFRLPEPCPQCGSHRVRASQVHNPDDKVFCASCNTYRCLYWEAEEMLDKDSRSEKEKLIEEVENRKSDEPNVD</sequence>
<dbReference type="EMBL" id="CP042382">
    <property type="protein sequence ID" value="QEA39309.1"/>
    <property type="molecule type" value="Genomic_DNA"/>
</dbReference>